<dbReference type="SUPFAM" id="SSF53335">
    <property type="entry name" value="S-adenosyl-L-methionine-dependent methyltransferases"/>
    <property type="match status" value="1"/>
</dbReference>
<dbReference type="EC" id="2.1.1.72" evidence="2"/>
<comment type="catalytic activity">
    <reaction evidence="7">
        <text>a 2'-deoxyadenosine in DNA + S-adenosyl-L-methionine = an N(6)-methyl-2'-deoxyadenosine in DNA + S-adenosyl-L-homocysteine + H(+)</text>
        <dbReference type="Rhea" id="RHEA:15197"/>
        <dbReference type="Rhea" id="RHEA-COMP:12418"/>
        <dbReference type="Rhea" id="RHEA-COMP:12419"/>
        <dbReference type="ChEBI" id="CHEBI:15378"/>
        <dbReference type="ChEBI" id="CHEBI:57856"/>
        <dbReference type="ChEBI" id="CHEBI:59789"/>
        <dbReference type="ChEBI" id="CHEBI:90615"/>
        <dbReference type="ChEBI" id="CHEBI:90616"/>
        <dbReference type="EC" id="2.1.1.72"/>
    </reaction>
</comment>
<dbReference type="EMBL" id="JAZGQK010000003">
    <property type="protein sequence ID" value="MEE6258001.1"/>
    <property type="molecule type" value="Genomic_DNA"/>
</dbReference>
<evidence type="ECO:0000256" key="5">
    <source>
        <dbReference type="ARBA" id="ARBA00022691"/>
    </source>
</evidence>
<dbReference type="Pfam" id="PF02384">
    <property type="entry name" value="N6_Mtase"/>
    <property type="match status" value="1"/>
</dbReference>
<evidence type="ECO:0000256" key="6">
    <source>
        <dbReference type="ARBA" id="ARBA00022747"/>
    </source>
</evidence>
<evidence type="ECO:0000256" key="7">
    <source>
        <dbReference type="ARBA" id="ARBA00047942"/>
    </source>
</evidence>
<comment type="similarity">
    <text evidence="1">Belongs to the N(4)/N(6)-methyltransferase family.</text>
</comment>
<dbReference type="PROSITE" id="PS00092">
    <property type="entry name" value="N6_MTASE"/>
    <property type="match status" value="1"/>
</dbReference>
<evidence type="ECO:0000313" key="11">
    <source>
        <dbReference type="Proteomes" id="UP001332243"/>
    </source>
</evidence>
<accession>A0ABU7RNB8</accession>
<evidence type="ECO:0000259" key="8">
    <source>
        <dbReference type="Pfam" id="PF02384"/>
    </source>
</evidence>
<dbReference type="InterPro" id="IPR051537">
    <property type="entry name" value="DNA_Adenine_Mtase"/>
</dbReference>
<dbReference type="PANTHER" id="PTHR42933">
    <property type="entry name" value="SLR6095 PROTEIN"/>
    <property type="match status" value="1"/>
</dbReference>
<evidence type="ECO:0000256" key="3">
    <source>
        <dbReference type="ARBA" id="ARBA00022603"/>
    </source>
</evidence>
<keyword evidence="5" id="KW-0949">S-adenosyl-L-methionine</keyword>
<evidence type="ECO:0000256" key="2">
    <source>
        <dbReference type="ARBA" id="ARBA00011900"/>
    </source>
</evidence>
<dbReference type="InterPro" id="IPR029063">
    <property type="entry name" value="SAM-dependent_MTases_sf"/>
</dbReference>
<gene>
    <name evidence="10" type="ORF">V1633_05780</name>
</gene>
<dbReference type="RefSeq" id="WP_331213104.1">
    <property type="nucleotide sequence ID" value="NZ_JAZGQK010000003.1"/>
</dbReference>
<dbReference type="PANTHER" id="PTHR42933:SF4">
    <property type="entry name" value="TYPE I RESTRICTION ENZYME ECOKI METHYLASE SUBUNIT"/>
    <property type="match status" value="1"/>
</dbReference>
<name>A0ABU7RNB8_9ACTN</name>
<feature type="domain" description="DNA methylase adenine-specific" evidence="8">
    <location>
        <begin position="124"/>
        <end position="415"/>
    </location>
</feature>
<organism evidence="10 11">
    <name type="scientific">Plantactinospora sonchi</name>
    <dbReference type="NCBI Taxonomy" id="1544735"/>
    <lineage>
        <taxon>Bacteria</taxon>
        <taxon>Bacillati</taxon>
        <taxon>Actinomycetota</taxon>
        <taxon>Actinomycetes</taxon>
        <taxon>Micromonosporales</taxon>
        <taxon>Micromonosporaceae</taxon>
        <taxon>Plantactinospora</taxon>
    </lineage>
</organism>
<dbReference type="Pfam" id="PF12161">
    <property type="entry name" value="HsdM_N"/>
    <property type="match status" value="1"/>
</dbReference>
<dbReference type="GO" id="GO:0008168">
    <property type="term" value="F:methyltransferase activity"/>
    <property type="evidence" value="ECO:0007669"/>
    <property type="project" value="UniProtKB-KW"/>
</dbReference>
<evidence type="ECO:0000313" key="10">
    <source>
        <dbReference type="EMBL" id="MEE6258001.1"/>
    </source>
</evidence>
<dbReference type="InterPro" id="IPR038333">
    <property type="entry name" value="T1MK-like_N_sf"/>
</dbReference>
<keyword evidence="6" id="KW-0680">Restriction system</keyword>
<dbReference type="GO" id="GO:0032259">
    <property type="term" value="P:methylation"/>
    <property type="evidence" value="ECO:0007669"/>
    <property type="project" value="UniProtKB-KW"/>
</dbReference>
<keyword evidence="4 10" id="KW-0808">Transferase</keyword>
<evidence type="ECO:0000256" key="4">
    <source>
        <dbReference type="ARBA" id="ARBA00022679"/>
    </source>
</evidence>
<dbReference type="Gene3D" id="3.40.50.150">
    <property type="entry name" value="Vaccinia Virus protein VP39"/>
    <property type="match status" value="1"/>
</dbReference>
<proteinExistence type="inferred from homology"/>
<protein>
    <recommendedName>
        <fullName evidence="2">site-specific DNA-methyltransferase (adenine-specific)</fullName>
        <ecNumber evidence="2">2.1.1.72</ecNumber>
    </recommendedName>
</protein>
<evidence type="ECO:0000259" key="9">
    <source>
        <dbReference type="Pfam" id="PF12161"/>
    </source>
</evidence>
<dbReference type="Proteomes" id="UP001332243">
    <property type="component" value="Unassembled WGS sequence"/>
</dbReference>
<keyword evidence="3 10" id="KW-0489">Methyltransferase</keyword>
<dbReference type="Gene3D" id="1.20.1260.30">
    <property type="match status" value="1"/>
</dbReference>
<reference evidence="10 11" key="1">
    <citation type="submission" date="2024-01" db="EMBL/GenBank/DDBJ databases">
        <title>Genome insights into Plantactinospora sonchi sp. nov.</title>
        <authorList>
            <person name="Wang L."/>
        </authorList>
    </citation>
    <scope>NUCLEOTIDE SEQUENCE [LARGE SCALE GENOMIC DNA]</scope>
    <source>
        <strain evidence="10 11">NEAU-QY2</strain>
    </source>
</reference>
<keyword evidence="11" id="KW-1185">Reference proteome</keyword>
<dbReference type="InterPro" id="IPR003356">
    <property type="entry name" value="DNA_methylase_A-5"/>
</dbReference>
<dbReference type="PRINTS" id="PR00507">
    <property type="entry name" value="N12N6MTFRASE"/>
</dbReference>
<feature type="domain" description="N6 adenine-specific DNA methyltransferase N-terminal" evidence="9">
    <location>
        <begin position="8"/>
        <end position="110"/>
    </location>
</feature>
<sequence>MSSARDIVQKLWSYCSILRDDGLSYPDYVEQLTYLLFLKMAHETATTQSGVNIVPNGMDWPSLVERRGDDLHRHYGEILKTLGASDGMLGLIFRDSRNKIKDPHKLRLLVADLIDARHWSALDIDVKGDAYEGLLEKNAQDTKSGAGQYFTPRPVVDAIVECIDPKPGEKILDPACGTGGFLISAARHLRMRNPDMTPTEEEHLRLHAIRGGELVGEVTRLAAMNLLLHGIGPNAGTAEPPVATQDSLAVPPKELYDVIITNPPFGKRSSVTLVTKAKEGDDERRRVLRDDLWVSTSNKELNFLQHVAVSLSQGGRAAVVVPDGVLSGPGAGSAIRRRLLETFDVHTLLRLPAGIFYAAGVNANVLFFDRKSPGQGSERGRLWVYDLRTDKRFTLVGRRLSSADLTEFTRLYEPADRAKREDSRAEDPVGGRWRSFSVDDILKREDCSLDLFWLPSQGNAMATQNFDEIVGDLVADLQFALAEAAKLMPGDERRREER</sequence>
<comment type="caution">
    <text evidence="10">The sequence shown here is derived from an EMBL/GenBank/DDBJ whole genome shotgun (WGS) entry which is preliminary data.</text>
</comment>
<dbReference type="InterPro" id="IPR022749">
    <property type="entry name" value="D12N6_MeTrfase_N"/>
</dbReference>
<dbReference type="InterPro" id="IPR002052">
    <property type="entry name" value="DNA_methylase_N6_adenine_CS"/>
</dbReference>
<evidence type="ECO:0000256" key="1">
    <source>
        <dbReference type="ARBA" id="ARBA00006594"/>
    </source>
</evidence>